<keyword evidence="2" id="KW-1185">Reference proteome</keyword>
<dbReference type="Proteomes" id="UP000814140">
    <property type="component" value="Unassembled WGS sequence"/>
</dbReference>
<name>A0ACB8SXU0_9AGAM</name>
<proteinExistence type="predicted"/>
<organism evidence="1 2">
    <name type="scientific">Artomyces pyxidatus</name>
    <dbReference type="NCBI Taxonomy" id="48021"/>
    <lineage>
        <taxon>Eukaryota</taxon>
        <taxon>Fungi</taxon>
        <taxon>Dikarya</taxon>
        <taxon>Basidiomycota</taxon>
        <taxon>Agaricomycotina</taxon>
        <taxon>Agaricomycetes</taxon>
        <taxon>Russulales</taxon>
        <taxon>Auriscalpiaceae</taxon>
        <taxon>Artomyces</taxon>
    </lineage>
</organism>
<evidence type="ECO:0000313" key="2">
    <source>
        <dbReference type="Proteomes" id="UP000814140"/>
    </source>
</evidence>
<gene>
    <name evidence="1" type="ORF">BV25DRAFT_1806972</name>
</gene>
<reference evidence="1" key="2">
    <citation type="journal article" date="2022" name="New Phytol.">
        <title>Evolutionary transition to the ectomycorrhizal habit in the genomes of a hyperdiverse lineage of mushroom-forming fungi.</title>
        <authorList>
            <person name="Looney B."/>
            <person name="Miyauchi S."/>
            <person name="Morin E."/>
            <person name="Drula E."/>
            <person name="Courty P.E."/>
            <person name="Kohler A."/>
            <person name="Kuo A."/>
            <person name="LaButti K."/>
            <person name="Pangilinan J."/>
            <person name="Lipzen A."/>
            <person name="Riley R."/>
            <person name="Andreopoulos W."/>
            <person name="He G."/>
            <person name="Johnson J."/>
            <person name="Nolan M."/>
            <person name="Tritt A."/>
            <person name="Barry K.W."/>
            <person name="Grigoriev I.V."/>
            <person name="Nagy L.G."/>
            <person name="Hibbett D."/>
            <person name="Henrissat B."/>
            <person name="Matheny P.B."/>
            <person name="Labbe J."/>
            <person name="Martin F.M."/>
        </authorList>
    </citation>
    <scope>NUCLEOTIDE SEQUENCE</scope>
    <source>
        <strain evidence="1">HHB10654</strain>
    </source>
</reference>
<evidence type="ECO:0000313" key="1">
    <source>
        <dbReference type="EMBL" id="KAI0060668.1"/>
    </source>
</evidence>
<reference evidence="1" key="1">
    <citation type="submission" date="2021-03" db="EMBL/GenBank/DDBJ databases">
        <authorList>
            <consortium name="DOE Joint Genome Institute"/>
            <person name="Ahrendt S."/>
            <person name="Looney B.P."/>
            <person name="Miyauchi S."/>
            <person name="Morin E."/>
            <person name="Drula E."/>
            <person name="Courty P.E."/>
            <person name="Chicoki N."/>
            <person name="Fauchery L."/>
            <person name="Kohler A."/>
            <person name="Kuo A."/>
            <person name="Labutti K."/>
            <person name="Pangilinan J."/>
            <person name="Lipzen A."/>
            <person name="Riley R."/>
            <person name="Andreopoulos W."/>
            <person name="He G."/>
            <person name="Johnson J."/>
            <person name="Barry K.W."/>
            <person name="Grigoriev I.V."/>
            <person name="Nagy L."/>
            <person name="Hibbett D."/>
            <person name="Henrissat B."/>
            <person name="Matheny P.B."/>
            <person name="Labbe J."/>
            <person name="Martin F."/>
        </authorList>
    </citation>
    <scope>NUCLEOTIDE SEQUENCE</scope>
    <source>
        <strain evidence="1">HHB10654</strain>
    </source>
</reference>
<accession>A0ACB8SXU0</accession>
<protein>
    <submittedName>
        <fullName evidence="1">DUF590-domain-containing protein</fullName>
    </submittedName>
</protein>
<comment type="caution">
    <text evidence="1">The sequence shown here is derived from an EMBL/GenBank/DDBJ whole genome shotgun (WGS) entry which is preliminary data.</text>
</comment>
<dbReference type="EMBL" id="MU277217">
    <property type="protein sequence ID" value="KAI0060668.1"/>
    <property type="molecule type" value="Genomic_DNA"/>
</dbReference>
<sequence>MHPDVDLVIVFRASSKTFSKQQAREDAQHAEQEYSRLVDTLHRAGIMAVGRRGERQGQLILLLRCSDRQLQHLVYRERHSDFLYGLTTTTVPNLTQEADLRALTPAERLRLIFSFVTSTAVDGGLGISQDSLEWTRIDSVMTLHDPQFNEVWIRSLAKQRVRFEQLDTIRSQFGEGVALYFAFLVSYTRSLWFVSAVGLACYFLGHAYSIVYSSLLLLWSVVFVEYWRIRERMYSVGWGSQGSFRVERRRPQFTQGITWWQRELRIMASLPVIALFAGVLFALLSGIFVIEAFVTTLYKGPGHEYISFAPTVLFIAVIPRFLGLYQKYAVSFTKWENHRHQSMYDASLTLKTFSLSAIVAYLGLALSAFVYVPFGETVMNFVQYHISNSTSTISSYVPSAVNLSASAIHEKANGGHRFFEADVGAAHSKLNRSRLQNQMFAYTVTNQVINTFLEIGLPFVMRAVESVRAGKGISLFGKRRSSFTTRSGSGTPKKKRVGFEDEKNGVAKEEREFLERVRREVALPEYDLFADYSEMVTQFGYVALWSTIWPLAPVMALLNNILELRSDAFKIVSHCRRPLPKRTDTIGPWLDCLAFLTWVAALTNSALVYLFRPANHTTPLSTAIERDHALTAAGVSGTLDERATRSTQDLLVSALLLALGASHGYLVLRAVVRHLLERVLWKGSKEEERAERLAREVKEKYLQGVEARLPAAAGAEVRAVEEPEEGADAFWGYDEGLDEIKKGVKEA</sequence>